<dbReference type="InterPro" id="IPR008969">
    <property type="entry name" value="CarboxyPept-like_regulatory"/>
</dbReference>
<dbReference type="Proteomes" id="UP000199029">
    <property type="component" value="Unassembled WGS sequence"/>
</dbReference>
<name>A0A1I6BEC4_HYMAR</name>
<dbReference type="STRING" id="1227077.SAMN04515668_4404"/>
<gene>
    <name evidence="1" type="ORF">SAMN04515668_4404</name>
</gene>
<evidence type="ECO:0000313" key="2">
    <source>
        <dbReference type="Proteomes" id="UP000199029"/>
    </source>
</evidence>
<keyword evidence="2" id="KW-1185">Reference proteome</keyword>
<dbReference type="Pfam" id="PF13715">
    <property type="entry name" value="CarbopepD_reg_2"/>
    <property type="match status" value="1"/>
</dbReference>
<sequence>MSLTAYPFDTTTGELLPVYRDAYLRGDLSQAHTALVDAHLAKHAAAGTDTWQRFHAMAHTGEQVQAVGWMQRQMTRVRTSPQRVRRQAASLAAFAALVGGAVFANTAPAAPAAEAPVAAPTEAAGLLRLTTVRGRILDENGRPLIGATVLDKASRRGVSTNANGEYALLVPAGRATTLAYGYGGYLDDELKVDGARVENVTLVPNYEAPAKPARQATRWFAFLR</sequence>
<proteinExistence type="predicted"/>
<dbReference type="Gene3D" id="2.60.40.1120">
    <property type="entry name" value="Carboxypeptidase-like, regulatory domain"/>
    <property type="match status" value="1"/>
</dbReference>
<reference evidence="2" key="1">
    <citation type="submission" date="2016-10" db="EMBL/GenBank/DDBJ databases">
        <authorList>
            <person name="Varghese N."/>
            <person name="Submissions S."/>
        </authorList>
    </citation>
    <scope>NUCLEOTIDE SEQUENCE [LARGE SCALE GENOMIC DNA]</scope>
    <source>
        <strain evidence="2">OR362-8,ATCC BAA-1266,JCM 13504</strain>
    </source>
</reference>
<accession>A0A1I6BEC4</accession>
<dbReference type="AlphaFoldDB" id="A0A1I6BEC4"/>
<protein>
    <submittedName>
        <fullName evidence="1">CarboxypepD_reg-like domain-containing protein</fullName>
    </submittedName>
</protein>
<dbReference type="EMBL" id="FOXS01000008">
    <property type="protein sequence ID" value="SFQ79127.1"/>
    <property type="molecule type" value="Genomic_DNA"/>
</dbReference>
<organism evidence="1 2">
    <name type="scientific">Hymenobacter arizonensis</name>
    <name type="common">Siccationidurans arizonensis</name>
    <dbReference type="NCBI Taxonomy" id="1227077"/>
    <lineage>
        <taxon>Bacteria</taxon>
        <taxon>Pseudomonadati</taxon>
        <taxon>Bacteroidota</taxon>
        <taxon>Cytophagia</taxon>
        <taxon>Cytophagales</taxon>
        <taxon>Hymenobacteraceae</taxon>
        <taxon>Hymenobacter</taxon>
    </lineage>
</organism>
<dbReference type="RefSeq" id="WP_177204847.1">
    <property type="nucleotide sequence ID" value="NZ_FOXS01000008.1"/>
</dbReference>
<evidence type="ECO:0000313" key="1">
    <source>
        <dbReference type="EMBL" id="SFQ79127.1"/>
    </source>
</evidence>
<dbReference type="SUPFAM" id="SSF49464">
    <property type="entry name" value="Carboxypeptidase regulatory domain-like"/>
    <property type="match status" value="1"/>
</dbReference>